<keyword evidence="3" id="KW-1185">Reference proteome</keyword>
<protein>
    <submittedName>
        <fullName evidence="2">Uncharacterized protein</fullName>
    </submittedName>
</protein>
<dbReference type="Proteomes" id="UP001277761">
    <property type="component" value="Unassembled WGS sequence"/>
</dbReference>
<accession>A0ABU4VF62</accession>
<name>A0ABU4VF62_9ACTN</name>
<comment type="caution">
    <text evidence="2">The sequence shown here is derived from an EMBL/GenBank/DDBJ whole genome shotgun (WGS) entry which is preliminary data.</text>
</comment>
<proteinExistence type="predicted"/>
<evidence type="ECO:0000313" key="2">
    <source>
        <dbReference type="EMBL" id="MDX8150428.1"/>
    </source>
</evidence>
<sequence>METPPPPAPGSHLPVVEPDRDLDDWGRSTRASDALDGSLLEAAHKVWFRIELQQAARIPGRGGGVLVVNGGGALSPIAPLLAKAIREDHPRRRIARPCADPAVLDQPGLSVLLTRIGVVRAHDEDLARLLRDERELVIVSVPTQDLQDEDAAGALARHPAVRAAVQVGAPLLPVAAIGIDDAQPVLGRLPLPGGRRLPVTLAFPHLGPLGLLLYLPAKIRLRALDPQPTTAGADDRQRAVGAAVATARALRAATDELRRERGSRWLG</sequence>
<reference evidence="2 3" key="1">
    <citation type="submission" date="2023-11" db="EMBL/GenBank/DDBJ databases">
        <authorList>
            <person name="Xu M."/>
            <person name="Jiang T."/>
        </authorList>
    </citation>
    <scope>NUCLEOTIDE SEQUENCE [LARGE SCALE GENOMIC DNA]</scope>
    <source>
        <strain evidence="2 3">SD</strain>
    </source>
</reference>
<organism evidence="2 3">
    <name type="scientific">Patulibacter brassicae</name>
    <dbReference type="NCBI Taxonomy" id="1705717"/>
    <lineage>
        <taxon>Bacteria</taxon>
        <taxon>Bacillati</taxon>
        <taxon>Actinomycetota</taxon>
        <taxon>Thermoleophilia</taxon>
        <taxon>Solirubrobacterales</taxon>
        <taxon>Patulibacteraceae</taxon>
        <taxon>Patulibacter</taxon>
    </lineage>
</organism>
<feature type="compositionally biased region" description="Basic and acidic residues" evidence="1">
    <location>
        <begin position="17"/>
        <end position="27"/>
    </location>
</feature>
<dbReference type="EMBL" id="JAXAVX010000001">
    <property type="protein sequence ID" value="MDX8150428.1"/>
    <property type="molecule type" value="Genomic_DNA"/>
</dbReference>
<feature type="region of interest" description="Disordered" evidence="1">
    <location>
        <begin position="1"/>
        <end position="28"/>
    </location>
</feature>
<gene>
    <name evidence="2" type="ORF">SK069_02385</name>
</gene>
<evidence type="ECO:0000313" key="3">
    <source>
        <dbReference type="Proteomes" id="UP001277761"/>
    </source>
</evidence>
<dbReference type="RefSeq" id="WP_319952576.1">
    <property type="nucleotide sequence ID" value="NZ_JAXAVX010000001.1"/>
</dbReference>
<evidence type="ECO:0000256" key="1">
    <source>
        <dbReference type="SAM" id="MobiDB-lite"/>
    </source>
</evidence>